<evidence type="ECO:0000256" key="2">
    <source>
        <dbReference type="ARBA" id="ARBA00022692"/>
    </source>
</evidence>
<comment type="subcellular location">
    <subcellularLocation>
        <location evidence="1">Endomembrane system</location>
        <topology evidence="1">Multi-pass membrane protein</topology>
    </subcellularLocation>
</comment>
<reference evidence="10 11" key="1">
    <citation type="submission" date="2018-09" db="EMBL/GenBank/DDBJ databases">
        <title>Streptomyces sp. nov. DS1-2, an endophytic actinomycete isolated from roots of Dendrobium scabrilingue.</title>
        <authorList>
            <person name="Kuncharoen N."/>
            <person name="Kudo T."/>
            <person name="Ohkuma M."/>
            <person name="Yuki M."/>
            <person name="Tanasupawat S."/>
        </authorList>
    </citation>
    <scope>NUCLEOTIDE SEQUENCE [LARGE SCALE GENOMIC DNA]</scope>
    <source>
        <strain evidence="8 11">AZ1-7</strain>
        <strain evidence="9 10">DS1-2</strain>
    </source>
</reference>
<feature type="domain" description="DUF202" evidence="7">
    <location>
        <begin position="15"/>
        <end position="80"/>
    </location>
</feature>
<evidence type="ECO:0000256" key="1">
    <source>
        <dbReference type="ARBA" id="ARBA00004127"/>
    </source>
</evidence>
<gene>
    <name evidence="9" type="ORF">D7318_24780</name>
    <name evidence="8" type="ORF">D7319_25415</name>
</gene>
<dbReference type="InterPro" id="IPR003807">
    <property type="entry name" value="DUF202"/>
</dbReference>
<sequence>MSGARHPAGTHRARDPGAQPERTRLAWRRTTLSFALVIVLAGRGLVVGEARGRAVGGVAVALMALLWVGVLALAHRRLRALTSPRPAAPDAATVLGAAGAVVVTALLAVVLVAVRG</sequence>
<dbReference type="GO" id="GO:0012505">
    <property type="term" value="C:endomembrane system"/>
    <property type="evidence" value="ECO:0007669"/>
    <property type="project" value="UniProtKB-SubCell"/>
</dbReference>
<proteinExistence type="predicted"/>
<name>A0A3A9VWN6_9ACTN</name>
<evidence type="ECO:0000313" key="10">
    <source>
        <dbReference type="Proteomes" id="UP000268652"/>
    </source>
</evidence>
<evidence type="ECO:0000313" key="11">
    <source>
        <dbReference type="Proteomes" id="UP000275024"/>
    </source>
</evidence>
<dbReference type="Proteomes" id="UP000275024">
    <property type="component" value="Unassembled WGS sequence"/>
</dbReference>
<feature type="transmembrane region" description="Helical" evidence="6">
    <location>
        <begin position="94"/>
        <end position="114"/>
    </location>
</feature>
<evidence type="ECO:0000256" key="6">
    <source>
        <dbReference type="SAM" id="Phobius"/>
    </source>
</evidence>
<protein>
    <submittedName>
        <fullName evidence="8">DUF202 domain-containing protein</fullName>
    </submittedName>
</protein>
<evidence type="ECO:0000313" key="9">
    <source>
        <dbReference type="EMBL" id="RKN16918.1"/>
    </source>
</evidence>
<evidence type="ECO:0000256" key="4">
    <source>
        <dbReference type="ARBA" id="ARBA00023136"/>
    </source>
</evidence>
<dbReference type="OrthoDB" id="3701077at2"/>
<evidence type="ECO:0000256" key="3">
    <source>
        <dbReference type="ARBA" id="ARBA00022989"/>
    </source>
</evidence>
<dbReference type="Proteomes" id="UP000268652">
    <property type="component" value="Unassembled WGS sequence"/>
</dbReference>
<feature type="transmembrane region" description="Helical" evidence="6">
    <location>
        <begin position="31"/>
        <end position="48"/>
    </location>
</feature>
<dbReference type="RefSeq" id="WP_120699471.1">
    <property type="nucleotide sequence ID" value="NZ_RBDX01000027.1"/>
</dbReference>
<dbReference type="EMBL" id="RBDX01000027">
    <property type="protein sequence ID" value="RKN05411.1"/>
    <property type="molecule type" value="Genomic_DNA"/>
</dbReference>
<feature type="region of interest" description="Disordered" evidence="5">
    <location>
        <begin position="1"/>
        <end position="22"/>
    </location>
</feature>
<feature type="transmembrane region" description="Helical" evidence="6">
    <location>
        <begin position="54"/>
        <end position="74"/>
    </location>
</feature>
<evidence type="ECO:0000259" key="7">
    <source>
        <dbReference type="Pfam" id="PF02656"/>
    </source>
</evidence>
<evidence type="ECO:0000313" key="8">
    <source>
        <dbReference type="EMBL" id="RKN05411.1"/>
    </source>
</evidence>
<keyword evidence="10" id="KW-1185">Reference proteome</keyword>
<evidence type="ECO:0000256" key="5">
    <source>
        <dbReference type="SAM" id="MobiDB-lite"/>
    </source>
</evidence>
<accession>A0A3A9VWN6</accession>
<keyword evidence="2 6" id="KW-0812">Transmembrane</keyword>
<keyword evidence="3 6" id="KW-1133">Transmembrane helix</keyword>
<organism evidence="8 11">
    <name type="scientific">Streptomyces radicis</name>
    <dbReference type="NCBI Taxonomy" id="1750517"/>
    <lineage>
        <taxon>Bacteria</taxon>
        <taxon>Bacillati</taxon>
        <taxon>Actinomycetota</taxon>
        <taxon>Actinomycetes</taxon>
        <taxon>Kitasatosporales</taxon>
        <taxon>Streptomycetaceae</taxon>
        <taxon>Streptomyces</taxon>
    </lineage>
</organism>
<dbReference type="EMBL" id="RBDY01000025">
    <property type="protein sequence ID" value="RKN16918.1"/>
    <property type="molecule type" value="Genomic_DNA"/>
</dbReference>
<comment type="caution">
    <text evidence="8">The sequence shown here is derived from an EMBL/GenBank/DDBJ whole genome shotgun (WGS) entry which is preliminary data.</text>
</comment>
<keyword evidence="4 6" id="KW-0472">Membrane</keyword>
<dbReference type="Pfam" id="PF02656">
    <property type="entry name" value="DUF202"/>
    <property type="match status" value="1"/>
</dbReference>
<dbReference type="AlphaFoldDB" id="A0A3A9VWN6"/>